<proteinExistence type="predicted"/>
<evidence type="ECO:0000256" key="1">
    <source>
        <dbReference type="SAM" id="MobiDB-lite"/>
    </source>
</evidence>
<reference evidence="2" key="1">
    <citation type="submission" date="2020-02" db="EMBL/GenBank/DDBJ databases">
        <authorList>
            <person name="Meier V. D."/>
        </authorList>
    </citation>
    <scope>NUCLEOTIDE SEQUENCE</scope>
    <source>
        <strain evidence="2">AVDCRST_MAG18</strain>
    </source>
</reference>
<sequence>MVRHYRAFLLRCWQLGGGDQRFEITHIQSGDSVRATTLADAITWIAAHLASGQVPGDAPPESDAHDDESAREKGGDPSS</sequence>
<feature type="compositionally biased region" description="Basic and acidic residues" evidence="1">
    <location>
        <begin position="67"/>
        <end position="79"/>
    </location>
</feature>
<dbReference type="EMBL" id="CADCWN010000225">
    <property type="protein sequence ID" value="CAA9579848.1"/>
    <property type="molecule type" value="Genomic_DNA"/>
</dbReference>
<name>A0A6J4VHQ9_9BACT</name>
<feature type="region of interest" description="Disordered" evidence="1">
    <location>
        <begin position="52"/>
        <end position="79"/>
    </location>
</feature>
<protein>
    <submittedName>
        <fullName evidence="2">Uncharacterized protein</fullName>
    </submittedName>
</protein>
<gene>
    <name evidence="2" type="ORF">AVDCRST_MAG18-2977</name>
</gene>
<evidence type="ECO:0000313" key="2">
    <source>
        <dbReference type="EMBL" id="CAA9579848.1"/>
    </source>
</evidence>
<organism evidence="2">
    <name type="scientific">uncultured Thermomicrobiales bacterium</name>
    <dbReference type="NCBI Taxonomy" id="1645740"/>
    <lineage>
        <taxon>Bacteria</taxon>
        <taxon>Pseudomonadati</taxon>
        <taxon>Thermomicrobiota</taxon>
        <taxon>Thermomicrobia</taxon>
        <taxon>Thermomicrobiales</taxon>
        <taxon>environmental samples</taxon>
    </lineage>
</organism>
<dbReference type="AlphaFoldDB" id="A0A6J4VHQ9"/>
<accession>A0A6J4VHQ9</accession>